<keyword evidence="1" id="KW-0732">Signal</keyword>
<name>A0ABS7AC10_9PROT</name>
<comment type="caution">
    <text evidence="2">The sequence shown here is derived from an EMBL/GenBank/DDBJ whole genome shotgun (WGS) entry which is preliminary data.</text>
</comment>
<feature type="signal peptide" evidence="1">
    <location>
        <begin position="1"/>
        <end position="22"/>
    </location>
</feature>
<proteinExistence type="predicted"/>
<feature type="chain" id="PRO_5045604723" description="Outer membrane protein beta-barrel domain-containing protein" evidence="1">
    <location>
        <begin position="23"/>
        <end position="280"/>
    </location>
</feature>
<evidence type="ECO:0000256" key="1">
    <source>
        <dbReference type="SAM" id="SignalP"/>
    </source>
</evidence>
<reference evidence="2 3" key="1">
    <citation type="submission" date="2021-07" db="EMBL/GenBank/DDBJ databases">
        <authorList>
            <person name="So Y."/>
        </authorList>
    </citation>
    <scope>NUCLEOTIDE SEQUENCE [LARGE SCALE GENOMIC DNA]</scope>
    <source>
        <strain evidence="2 3">HJA6</strain>
    </source>
</reference>
<dbReference type="Proteomes" id="UP001196565">
    <property type="component" value="Unassembled WGS sequence"/>
</dbReference>
<organism evidence="2 3">
    <name type="scientific">Roseomonas alba</name>
    <dbReference type="NCBI Taxonomy" id="2846776"/>
    <lineage>
        <taxon>Bacteria</taxon>
        <taxon>Pseudomonadati</taxon>
        <taxon>Pseudomonadota</taxon>
        <taxon>Alphaproteobacteria</taxon>
        <taxon>Acetobacterales</taxon>
        <taxon>Roseomonadaceae</taxon>
        <taxon>Roseomonas</taxon>
    </lineage>
</organism>
<keyword evidence="3" id="KW-1185">Reference proteome</keyword>
<protein>
    <recommendedName>
        <fullName evidence="4">Outer membrane protein beta-barrel domain-containing protein</fullName>
    </recommendedName>
</protein>
<sequence length="280" mass="29735">MRLHRPILAALLTLAAIPAAQAQGADERTGWSVQIGLYGWAPTFNGRLNYSLPGNRGGTAAVKAESSNYLDDLNAALMMMAEVRYDRISVVTDIIYVDLGSSSTRFGAVNPGPLAGNPISSTQTLNADSSLEATVWTLAAGYTLARGGWGNFDVVGGFRLLNMDAHTNFSLAADVTGPGGRDVVLGRSGRLSGSTDIWNGVVGVRGRVLIGDSGFFVPYYFDLGTGDSRLTWQVFSGIGYQTGWAGVQLGYRYLSFDQGNQAMVDSLSMGGAYLAVNFTF</sequence>
<dbReference type="EMBL" id="JAHYBZ010000006">
    <property type="protein sequence ID" value="MBW6399836.1"/>
    <property type="molecule type" value="Genomic_DNA"/>
</dbReference>
<accession>A0ABS7AC10</accession>
<evidence type="ECO:0000313" key="3">
    <source>
        <dbReference type="Proteomes" id="UP001196565"/>
    </source>
</evidence>
<evidence type="ECO:0008006" key="4">
    <source>
        <dbReference type="Google" id="ProtNLM"/>
    </source>
</evidence>
<dbReference type="RefSeq" id="WP_219764426.1">
    <property type="nucleotide sequence ID" value="NZ_JAHYBZ010000006.1"/>
</dbReference>
<gene>
    <name evidence="2" type="ORF">KPL78_18400</name>
</gene>
<evidence type="ECO:0000313" key="2">
    <source>
        <dbReference type="EMBL" id="MBW6399836.1"/>
    </source>
</evidence>